<dbReference type="InterPro" id="IPR016007">
    <property type="entry name" value="Alpha_rhamnosid"/>
</dbReference>
<dbReference type="GO" id="GO:0030596">
    <property type="term" value="F:alpha-L-rhamnosidase activity"/>
    <property type="evidence" value="ECO:0007669"/>
    <property type="project" value="UniProtKB-EC"/>
</dbReference>
<dbReference type="InterPro" id="IPR008928">
    <property type="entry name" value="6-hairpin_glycosidase_sf"/>
</dbReference>
<protein>
    <recommendedName>
        <fullName evidence="2">alpha-L-rhamnosidase</fullName>
        <ecNumber evidence="2">3.2.1.40</ecNumber>
    </recommendedName>
</protein>
<feature type="domain" description="Alpha-L-rhamnosidase C-terminal" evidence="7">
    <location>
        <begin position="779"/>
        <end position="849"/>
    </location>
</feature>
<dbReference type="Gene3D" id="2.60.40.10">
    <property type="entry name" value="Immunoglobulins"/>
    <property type="match status" value="1"/>
</dbReference>
<dbReference type="Gene3D" id="2.60.420.10">
    <property type="entry name" value="Maltose phosphorylase, domain 3"/>
    <property type="match status" value="1"/>
</dbReference>
<dbReference type="InterPro" id="IPR035398">
    <property type="entry name" value="Bac_rhamnosid_C"/>
</dbReference>
<dbReference type="PANTHER" id="PTHR33307:SF6">
    <property type="entry name" value="ALPHA-RHAMNOSIDASE (EUROFUNG)-RELATED"/>
    <property type="match status" value="1"/>
</dbReference>
<evidence type="ECO:0000256" key="1">
    <source>
        <dbReference type="ARBA" id="ARBA00001445"/>
    </source>
</evidence>
<dbReference type="InterPro" id="IPR013737">
    <property type="entry name" value="Bac_rhamnosid_N"/>
</dbReference>
<evidence type="ECO:0000259" key="6">
    <source>
        <dbReference type="Pfam" id="PF17389"/>
    </source>
</evidence>
<reference evidence="8" key="1">
    <citation type="journal article" date="2020" name="mSystems">
        <title>Genome- and Community-Level Interaction Insights into Carbon Utilization and Element Cycling Functions of Hydrothermarchaeota in Hydrothermal Sediment.</title>
        <authorList>
            <person name="Zhou Z."/>
            <person name="Liu Y."/>
            <person name="Xu W."/>
            <person name="Pan J."/>
            <person name="Luo Z.H."/>
            <person name="Li M."/>
        </authorList>
    </citation>
    <scope>NUCLEOTIDE SEQUENCE [LARGE SCALE GENOMIC DNA]</scope>
    <source>
        <strain evidence="8">SpSt-289</strain>
    </source>
</reference>
<accession>A0A7C1JVN4</accession>
<evidence type="ECO:0000256" key="3">
    <source>
        <dbReference type="ARBA" id="ARBA00022801"/>
    </source>
</evidence>
<feature type="domain" description="Bacterial alpha-L-rhamnosidase N-terminal" evidence="5">
    <location>
        <begin position="147"/>
        <end position="317"/>
    </location>
</feature>
<organism evidence="8">
    <name type="scientific">Caldilinea aerophila</name>
    <dbReference type="NCBI Taxonomy" id="133453"/>
    <lineage>
        <taxon>Bacteria</taxon>
        <taxon>Bacillati</taxon>
        <taxon>Chloroflexota</taxon>
        <taxon>Caldilineae</taxon>
        <taxon>Caldilineales</taxon>
        <taxon>Caldilineaceae</taxon>
        <taxon>Caldilinea</taxon>
    </lineage>
</organism>
<dbReference type="Gene3D" id="2.60.120.260">
    <property type="entry name" value="Galactose-binding domain-like"/>
    <property type="match status" value="2"/>
</dbReference>
<feature type="domain" description="Alpha-L-rhamnosidase concanavalin-like" evidence="4">
    <location>
        <begin position="327"/>
        <end position="425"/>
    </location>
</feature>
<dbReference type="Pfam" id="PF17390">
    <property type="entry name" value="Bac_rhamnosid_C"/>
    <property type="match status" value="1"/>
</dbReference>
<comment type="caution">
    <text evidence="8">The sequence shown here is derived from an EMBL/GenBank/DDBJ whole genome shotgun (WGS) entry which is preliminary data.</text>
</comment>
<dbReference type="Pfam" id="PF17389">
    <property type="entry name" value="Bac_rhamnosid6H"/>
    <property type="match status" value="1"/>
</dbReference>
<dbReference type="GO" id="GO:0005975">
    <property type="term" value="P:carbohydrate metabolic process"/>
    <property type="evidence" value="ECO:0007669"/>
    <property type="project" value="InterPro"/>
</dbReference>
<dbReference type="Gene3D" id="1.50.10.10">
    <property type="match status" value="1"/>
</dbReference>
<evidence type="ECO:0000256" key="2">
    <source>
        <dbReference type="ARBA" id="ARBA00012652"/>
    </source>
</evidence>
<dbReference type="InterPro" id="IPR013783">
    <property type="entry name" value="Ig-like_fold"/>
</dbReference>
<proteinExistence type="predicted"/>
<comment type="catalytic activity">
    <reaction evidence="1">
        <text>Hydrolysis of terminal non-reducing alpha-L-rhamnose residues in alpha-L-rhamnosides.</text>
        <dbReference type="EC" id="3.2.1.40"/>
    </reaction>
</comment>
<sequence length="938" mass="104584">MSQSETTISRLQVEHLRETLGIGFARPRLSWQIEATAPNWRQVAYEIECLSADGHARQDTGRVESDRSILVDWPFAPLSSRERVSLRVKVWCNDGSESAWSRPLIIETGLLDPADWSAHFITPDWEEDVTRSNPAPYLRREFTLHGEIQSARLYITALGLYEAEINGQTVGDHVFAPGWTVYDERLRYQTFDVTDLLKPGRNAIGAVLGDGWFRGRLGFGGGRRNFYGNRLALLAQLEVRYVDGSSERIVSDESWRAATGPILSNSIYDGETYDARLENAGWSMPGFDDAAWSGVRLLDWNMNALEAPLGPPVRRTQRVQPVAIFQSPSGKTIVDFGQNLVGRLSIEVSGPAGHTITLRHAEVLEHGELGTRPLRFAEATDRYTLKGAEVERWEPRFTFHGFRYVEVNGWPGELRPENISAVVIHSDMERTGWFECSDPLLNRLHENVIWSMRGNFLDIPTDCPQRDERLGWTGDLQVFSPTASFLYDVSGVLRSWLHDLIVEQRRMGGVVPHVVPNVLGETAGGTAAWGDAATVVPSVLYQRFGDVQILAEQFESMCAWVDSIAGVASDTLLWDKGFQFGDWLDPTAPPDKPWQARTDAAIIATAYFAHSAELVARAAEVLGRTEAKQRYAELAAKVKAAFAREYVTPAGRIMCDAETAYSLALVFDLLPTAEQRQHAGNRLAELVRASGYHIRTGFVGTPLICDALCQTGHHQVAYRLLMQRECPSWLYPVTMGATTIWERWDSMLPDGSINPGEMTSFNHYALGAVADWMHRTIGGLVPLEPGYRRMKIQPQPGGGLTQARTRHLTPYGLVEVAWKIENDVFSLDLVLPPNTSALVILPGADAPIEAGSGSWRWTTPYQNPDVRGPYTVDDLVGDLFFDAAVREAILTALEQLGAPKHFRNRLPSETGVSLRQVLHMLPNYEEAVTKLNEVLKNL</sequence>
<dbReference type="Pfam" id="PF05592">
    <property type="entry name" value="Bac_rhamnosid"/>
    <property type="match status" value="1"/>
</dbReference>
<dbReference type="InterPro" id="IPR012341">
    <property type="entry name" value="6hp_glycosidase-like_sf"/>
</dbReference>
<dbReference type="Pfam" id="PF25788">
    <property type="entry name" value="Ig_Rha78A_N"/>
    <property type="match status" value="1"/>
</dbReference>
<name>A0A7C1JVN4_9CHLR</name>
<dbReference type="AlphaFoldDB" id="A0A7C1JVN4"/>
<dbReference type="InterPro" id="IPR008902">
    <property type="entry name" value="Rhamnosid_concanavalin"/>
</dbReference>
<evidence type="ECO:0000259" key="4">
    <source>
        <dbReference type="Pfam" id="PF05592"/>
    </source>
</evidence>
<evidence type="ECO:0000313" key="8">
    <source>
        <dbReference type="EMBL" id="HDX30668.1"/>
    </source>
</evidence>
<dbReference type="PANTHER" id="PTHR33307">
    <property type="entry name" value="ALPHA-RHAMNOSIDASE (EUROFUNG)"/>
    <property type="match status" value="1"/>
</dbReference>
<dbReference type="InterPro" id="IPR035396">
    <property type="entry name" value="Bac_rhamnosid6H"/>
</dbReference>
<keyword evidence="3" id="KW-0378">Hydrolase</keyword>
<gene>
    <name evidence="8" type="ORF">ENQ20_04150</name>
</gene>
<dbReference type="EC" id="3.2.1.40" evidence="2"/>
<feature type="domain" description="Alpha-L-rhamnosidase six-hairpin glycosidase" evidence="6">
    <location>
        <begin position="429"/>
        <end position="777"/>
    </location>
</feature>
<evidence type="ECO:0000259" key="5">
    <source>
        <dbReference type="Pfam" id="PF08531"/>
    </source>
</evidence>
<dbReference type="Pfam" id="PF08531">
    <property type="entry name" value="Bac_rhamnosid_N"/>
    <property type="match status" value="1"/>
</dbReference>
<dbReference type="PIRSF" id="PIRSF010631">
    <property type="entry name" value="A-rhamnsds"/>
    <property type="match status" value="1"/>
</dbReference>
<dbReference type="SUPFAM" id="SSF48208">
    <property type="entry name" value="Six-hairpin glycosidases"/>
    <property type="match status" value="1"/>
</dbReference>
<dbReference type="EMBL" id="DSMG01000048">
    <property type="protein sequence ID" value="HDX30668.1"/>
    <property type="molecule type" value="Genomic_DNA"/>
</dbReference>
<evidence type="ECO:0000259" key="7">
    <source>
        <dbReference type="Pfam" id="PF17390"/>
    </source>
</evidence>